<dbReference type="EMBL" id="CP061724">
    <property type="protein sequence ID" value="QOD01400.1"/>
    <property type="molecule type" value="Genomic_DNA"/>
</dbReference>
<dbReference type="Proteomes" id="UP000516786">
    <property type="component" value="Plasmid pZXPA-20-602k"/>
</dbReference>
<reference evidence="2 4" key="2">
    <citation type="submission" date="2020-09" db="EMBL/GenBank/DDBJ databases">
        <title>Co-existence of a novel multidrug-resistance efflux pump with carbapenem resistance gene blaVIM-2 in one megaplasmid in Pseudomonas putida.</title>
        <authorList>
            <person name="Peng K."/>
            <person name="Li R."/>
        </authorList>
    </citation>
    <scope>NUCLEOTIDE SEQUENCE [LARGE SCALE GENOMIC DNA]</scope>
    <source>
        <strain evidence="2 4">ZXPA-20</strain>
        <plasmid evidence="2 4">pZXPA-20-602k</plasmid>
    </source>
</reference>
<dbReference type="Proteomes" id="UP000193675">
    <property type="component" value="Unassembled WGS sequence"/>
</dbReference>
<dbReference type="RefSeq" id="WP_084851846.1">
    <property type="nucleotide sequence ID" value="NZ_CP061724.1"/>
</dbReference>
<reference evidence="1 3" key="1">
    <citation type="submission" date="2017-04" db="EMBL/GenBank/DDBJ databases">
        <title>Presence of VIM-2 positive Pseudomonas species in chickens and their surrounding environment.</title>
        <authorList>
            <person name="Zhang R."/>
        </authorList>
    </citation>
    <scope>NUCLEOTIDE SEQUENCE [LARGE SCALE GENOMIC DNA]</scope>
    <source>
        <strain evidence="1 3">DZ-C18</strain>
    </source>
</reference>
<proteinExistence type="predicted"/>
<gene>
    <name evidence="1" type="ORF">B7H17_24600</name>
    <name evidence="2" type="ORF">ID616_32950</name>
</gene>
<evidence type="ECO:0000313" key="3">
    <source>
        <dbReference type="Proteomes" id="UP000193675"/>
    </source>
</evidence>
<evidence type="ECO:0000313" key="2">
    <source>
        <dbReference type="EMBL" id="QOD01400.1"/>
    </source>
</evidence>
<accession>A0A1X0Z7F1</accession>
<keyword evidence="2" id="KW-0614">Plasmid</keyword>
<dbReference type="OrthoDB" id="6594213at2"/>
<geneLocation type="plasmid" evidence="2 4">
    <name>pZXPA-20-602k</name>
</geneLocation>
<evidence type="ECO:0000313" key="4">
    <source>
        <dbReference type="Proteomes" id="UP000516786"/>
    </source>
</evidence>
<sequence>MFKGTRTVFTTALHRAGLAVASAEHAHSHFGEEFTRVTVCQYWLEGFFEGLAIGLKAARERQPAFNPDYKAIVSFKAQAGSLLVEVNLTDASGFAKPVISTLSYAEAMAAASGLKTLRGTGIFALADDQAAEFIRCADELRRFRNFSTSKPQGSTRPATH</sequence>
<dbReference type="EMBL" id="NBWC01000049">
    <property type="protein sequence ID" value="ORL58715.1"/>
    <property type="molecule type" value="Genomic_DNA"/>
</dbReference>
<protein>
    <submittedName>
        <fullName evidence="1">Uncharacterized protein</fullName>
    </submittedName>
</protein>
<name>A0A1X0Z7F1_PSEPU</name>
<dbReference type="AlphaFoldDB" id="A0A1X0Z7F1"/>
<organism evidence="1 3">
    <name type="scientific">Pseudomonas putida</name>
    <name type="common">Arthrobacter siderocapsulatus</name>
    <dbReference type="NCBI Taxonomy" id="303"/>
    <lineage>
        <taxon>Bacteria</taxon>
        <taxon>Pseudomonadati</taxon>
        <taxon>Pseudomonadota</taxon>
        <taxon>Gammaproteobacteria</taxon>
        <taxon>Pseudomonadales</taxon>
        <taxon>Pseudomonadaceae</taxon>
        <taxon>Pseudomonas</taxon>
    </lineage>
</organism>
<evidence type="ECO:0000313" key="1">
    <source>
        <dbReference type="EMBL" id="ORL58715.1"/>
    </source>
</evidence>